<gene>
    <name evidence="1" type="ORF">EGH23_23705</name>
</gene>
<keyword evidence="2" id="KW-1185">Reference proteome</keyword>
<protein>
    <recommendedName>
        <fullName evidence="3">Alpha/beta hydrolase</fullName>
    </recommendedName>
</protein>
<evidence type="ECO:0000313" key="2">
    <source>
        <dbReference type="Proteomes" id="UP001430455"/>
    </source>
</evidence>
<reference evidence="1 2" key="1">
    <citation type="submission" date="2021-06" db="EMBL/GenBank/DDBJ databases">
        <title>Halomicroarcula sp. a new haloarchaeum isolated from saline soil.</title>
        <authorList>
            <person name="Duran-Viseras A."/>
            <person name="Sanchez-Porro C."/>
            <person name="Ventosa A."/>
        </authorList>
    </citation>
    <scope>NUCLEOTIDE SEQUENCE [LARGE SCALE GENOMIC DNA]</scope>
    <source>
        <strain evidence="1 2">F27</strain>
    </source>
</reference>
<name>A0AAW4PKP7_9EURY</name>
<dbReference type="SUPFAM" id="SSF53474">
    <property type="entry name" value="alpha/beta-Hydrolases"/>
    <property type="match status" value="1"/>
</dbReference>
<dbReference type="Gene3D" id="3.40.50.1820">
    <property type="entry name" value="alpha/beta hydrolase"/>
    <property type="match status" value="1"/>
</dbReference>
<sequence>MAEATPPDTGGDMETVTSADGTEIAFERTGSGSPLVLVHGGVCDHRFWELSDIRATFADHFTVYRRSRASASGLDPEGEARQRFNLPRLVLWINGRDGQ</sequence>
<dbReference type="AlphaFoldDB" id="A0AAW4PKP7"/>
<dbReference type="EMBL" id="RKLT01000030">
    <property type="protein sequence ID" value="MBX0297875.1"/>
    <property type="molecule type" value="Genomic_DNA"/>
</dbReference>
<dbReference type="Proteomes" id="UP001430455">
    <property type="component" value="Unassembled WGS sequence"/>
</dbReference>
<evidence type="ECO:0008006" key="3">
    <source>
        <dbReference type="Google" id="ProtNLM"/>
    </source>
</evidence>
<dbReference type="InterPro" id="IPR029058">
    <property type="entry name" value="AB_hydrolase_fold"/>
</dbReference>
<comment type="caution">
    <text evidence="1">The sequence shown here is derived from an EMBL/GenBank/DDBJ whole genome shotgun (WGS) entry which is preliminary data.</text>
</comment>
<organism evidence="1 2">
    <name type="scientific">Haloarcula nitratireducens</name>
    <dbReference type="NCBI Taxonomy" id="2487749"/>
    <lineage>
        <taxon>Archaea</taxon>
        <taxon>Methanobacteriati</taxon>
        <taxon>Methanobacteriota</taxon>
        <taxon>Stenosarchaea group</taxon>
        <taxon>Halobacteria</taxon>
        <taxon>Halobacteriales</taxon>
        <taxon>Haloarculaceae</taxon>
        <taxon>Haloarcula</taxon>
    </lineage>
</organism>
<evidence type="ECO:0000313" key="1">
    <source>
        <dbReference type="EMBL" id="MBX0297875.1"/>
    </source>
</evidence>
<accession>A0AAW4PKP7</accession>
<proteinExistence type="predicted"/>